<organism evidence="1 2">
    <name type="scientific">Panagrolaimus sp. ES5</name>
    <dbReference type="NCBI Taxonomy" id="591445"/>
    <lineage>
        <taxon>Eukaryota</taxon>
        <taxon>Metazoa</taxon>
        <taxon>Ecdysozoa</taxon>
        <taxon>Nematoda</taxon>
        <taxon>Chromadorea</taxon>
        <taxon>Rhabditida</taxon>
        <taxon>Tylenchina</taxon>
        <taxon>Panagrolaimomorpha</taxon>
        <taxon>Panagrolaimoidea</taxon>
        <taxon>Panagrolaimidae</taxon>
        <taxon>Panagrolaimus</taxon>
    </lineage>
</organism>
<sequence>MGDTAIPMTYNLFFTGNPEIDTQCLFRKDNGQFLRVMLYDTEFTYDEIQEVSPGAIVEFDDIGVLEFVAFGTEKQIADRITREELALQQAGVEVEILHEISSAFSEMVSEPSLEVIGPVNSHVINNSPATPQNITALEEVVTNIQQEIIGIKKSVSSLKRRRSSRRINRDIIEAAVVELDGVETNLSNLSRAELDRLLAVNRQKLGAFPIVADITPNKLISTLEPIIMKAFRECKFSLFVAILASYLLTRTSMVKSFMPPMGIQLRKYAHKSNKLKLNPLFIDVFKYYALFFG</sequence>
<proteinExistence type="predicted"/>
<dbReference type="Proteomes" id="UP000887579">
    <property type="component" value="Unplaced"/>
</dbReference>
<evidence type="ECO:0000313" key="1">
    <source>
        <dbReference type="Proteomes" id="UP000887579"/>
    </source>
</evidence>
<protein>
    <submittedName>
        <fullName evidence="2">Uncharacterized protein</fullName>
    </submittedName>
</protein>
<name>A0AC34FSK0_9BILA</name>
<dbReference type="WBParaSite" id="ES5_v2.g20214.t1">
    <property type="protein sequence ID" value="ES5_v2.g20214.t1"/>
    <property type="gene ID" value="ES5_v2.g20214"/>
</dbReference>
<reference evidence="2" key="1">
    <citation type="submission" date="2022-11" db="UniProtKB">
        <authorList>
            <consortium name="WormBaseParasite"/>
        </authorList>
    </citation>
    <scope>IDENTIFICATION</scope>
</reference>
<evidence type="ECO:0000313" key="2">
    <source>
        <dbReference type="WBParaSite" id="ES5_v2.g20214.t1"/>
    </source>
</evidence>
<accession>A0AC34FSK0</accession>